<dbReference type="InterPro" id="IPR013097">
    <property type="entry name" value="Dabb"/>
</dbReference>
<dbReference type="InterPro" id="IPR011008">
    <property type="entry name" value="Dimeric_a/b-barrel"/>
</dbReference>
<comment type="subunit">
    <text evidence="1">Homodimer.</text>
</comment>
<evidence type="ECO:0000313" key="3">
    <source>
        <dbReference type="Proteomes" id="UP000813463"/>
    </source>
</evidence>
<evidence type="ECO:0000313" key="4">
    <source>
        <dbReference type="RefSeq" id="XP_021858753.2"/>
    </source>
</evidence>
<dbReference type="InterPro" id="IPR044662">
    <property type="entry name" value="HS1/DABB1-like"/>
</dbReference>
<dbReference type="SMART" id="SM00886">
    <property type="entry name" value="Dabb"/>
    <property type="match status" value="2"/>
</dbReference>
<dbReference type="Pfam" id="PF07876">
    <property type="entry name" value="Dabb"/>
    <property type="match status" value="2"/>
</dbReference>
<proteinExistence type="predicted"/>
<dbReference type="KEGG" id="soe:110797924"/>
<dbReference type="Gene3D" id="3.30.70.100">
    <property type="match status" value="2"/>
</dbReference>
<protein>
    <submittedName>
        <fullName evidence="4">Stress-response A/B barrel domain-containing protein UP3</fullName>
    </submittedName>
</protein>
<dbReference type="GeneID" id="110797924"/>
<reference evidence="3" key="1">
    <citation type="journal article" date="2021" name="Nat. Commun.">
        <title>Genomic analyses provide insights into spinach domestication and the genetic basis of agronomic traits.</title>
        <authorList>
            <person name="Cai X."/>
            <person name="Sun X."/>
            <person name="Xu C."/>
            <person name="Sun H."/>
            <person name="Wang X."/>
            <person name="Ge C."/>
            <person name="Zhang Z."/>
            <person name="Wang Q."/>
            <person name="Fei Z."/>
            <person name="Jiao C."/>
            <person name="Wang Q."/>
        </authorList>
    </citation>
    <scope>NUCLEOTIDE SEQUENCE [LARGE SCALE GENOMIC DNA]</scope>
    <source>
        <strain evidence="3">cv. Varoflay</strain>
    </source>
</reference>
<feature type="domain" description="Stress-response A/B barrel" evidence="2">
    <location>
        <begin position="156"/>
        <end position="249"/>
    </location>
</feature>
<dbReference type="PROSITE" id="PS51502">
    <property type="entry name" value="S_R_A_B_BARREL"/>
    <property type="match status" value="2"/>
</dbReference>
<gene>
    <name evidence="4" type="primary">LOC110797924</name>
</gene>
<name>A0A9R0J1E0_SPIOL</name>
<dbReference type="PANTHER" id="PTHR33178:SF3">
    <property type="entry name" value="STRESS-RESPONSE A_B BARREL DOMAIN-CONTAINING PROTEIN UP3"/>
    <property type="match status" value="1"/>
</dbReference>
<evidence type="ECO:0000259" key="2">
    <source>
        <dbReference type="PROSITE" id="PS51502"/>
    </source>
</evidence>
<evidence type="ECO:0000256" key="1">
    <source>
        <dbReference type="ARBA" id="ARBA00011738"/>
    </source>
</evidence>
<reference evidence="4" key="2">
    <citation type="submission" date="2025-08" db="UniProtKB">
        <authorList>
            <consortium name="RefSeq"/>
        </authorList>
    </citation>
    <scope>IDENTIFICATION</scope>
    <source>
        <tissue evidence="4">Leaf</tissue>
    </source>
</reference>
<accession>A0A9R0J1E0</accession>
<keyword evidence="3" id="KW-1185">Reference proteome</keyword>
<dbReference type="RefSeq" id="XP_021858753.2">
    <property type="nucleotide sequence ID" value="XM_022003061.2"/>
</dbReference>
<dbReference type="SUPFAM" id="SSF54909">
    <property type="entry name" value="Dimeric alpha+beta barrel"/>
    <property type="match status" value="2"/>
</dbReference>
<sequence length="258" mass="28357">MLCATTRPLFNSPATHFTTRHPLLRRYSPSCTTRITMSSTPSPSTIEHIVLFNVKPTADATQLSAMVNGLNGLNTLPMVLYLTAGKLHRDRSSSLSFTHMLHSRYRTKEDLANYSAHQDHLSVVRSSVLPICDDLLAVDWVAGNLEGPIGVKPGSAMRLQLVKLKEGLEETKKREVFDVISGLKEKTSGIEQLTYGENFSPARAKGFEICSIGVFGGIKELDSLESDSEIAKEKDKVRDSIDSLVIVDYVVPPSPSNL</sequence>
<feature type="domain" description="Stress-response A/B barrel" evidence="2">
    <location>
        <begin position="46"/>
        <end position="140"/>
    </location>
</feature>
<organism evidence="3 4">
    <name type="scientific">Spinacia oleracea</name>
    <name type="common">Spinach</name>
    <dbReference type="NCBI Taxonomy" id="3562"/>
    <lineage>
        <taxon>Eukaryota</taxon>
        <taxon>Viridiplantae</taxon>
        <taxon>Streptophyta</taxon>
        <taxon>Embryophyta</taxon>
        <taxon>Tracheophyta</taxon>
        <taxon>Spermatophyta</taxon>
        <taxon>Magnoliopsida</taxon>
        <taxon>eudicotyledons</taxon>
        <taxon>Gunneridae</taxon>
        <taxon>Pentapetalae</taxon>
        <taxon>Caryophyllales</taxon>
        <taxon>Chenopodiaceae</taxon>
        <taxon>Chenopodioideae</taxon>
        <taxon>Anserineae</taxon>
        <taxon>Spinacia</taxon>
    </lineage>
</organism>
<dbReference type="PANTHER" id="PTHR33178">
    <property type="match status" value="1"/>
</dbReference>
<dbReference type="Proteomes" id="UP000813463">
    <property type="component" value="Chromosome 2"/>
</dbReference>
<dbReference type="AlphaFoldDB" id="A0A9R0J1E0"/>